<protein>
    <recommendedName>
        <fullName evidence="3">YhcH/YjgK/YiaL family protein</fullName>
    </recommendedName>
</protein>
<name>A0A0H4W8L9_9BACT</name>
<dbReference type="NCBIfam" id="TIGR00022">
    <property type="entry name" value="YhcH/YjgK/YiaL family protein"/>
    <property type="match status" value="1"/>
</dbReference>
<reference evidence="1 2" key="1">
    <citation type="submission" date="2015-01" db="EMBL/GenBank/DDBJ databases">
        <title>Rufibacter sp./DG31D/ whole genome sequencing.</title>
        <authorList>
            <person name="Kim M.K."/>
            <person name="Srinivasan S."/>
            <person name="Lee J.-J."/>
        </authorList>
    </citation>
    <scope>NUCLEOTIDE SEQUENCE [LARGE SCALE GENOMIC DNA]</scope>
    <source>
        <strain evidence="1 2">DG31D</strain>
    </source>
</reference>
<dbReference type="Gene3D" id="2.60.120.370">
    <property type="entry name" value="YhcH/YjgK/YiaL"/>
    <property type="match status" value="1"/>
</dbReference>
<dbReference type="InterPro" id="IPR004375">
    <property type="entry name" value="NanQ/TabA/YiaL"/>
</dbReference>
<dbReference type="Proteomes" id="UP000036458">
    <property type="component" value="Chromosome"/>
</dbReference>
<dbReference type="SUPFAM" id="SSF51197">
    <property type="entry name" value="Clavaminate synthase-like"/>
    <property type="match status" value="1"/>
</dbReference>
<keyword evidence="2" id="KW-1185">Reference proteome</keyword>
<dbReference type="STRING" id="1379910.TH63_16000"/>
<proteinExistence type="predicted"/>
<dbReference type="EMBL" id="CP010777">
    <property type="protein sequence ID" value="AKQ46786.1"/>
    <property type="molecule type" value="Genomic_DNA"/>
</dbReference>
<organism evidence="1 2">
    <name type="scientific">Rufibacter radiotolerans</name>
    <dbReference type="NCBI Taxonomy" id="1379910"/>
    <lineage>
        <taxon>Bacteria</taxon>
        <taxon>Pseudomonadati</taxon>
        <taxon>Bacteroidota</taxon>
        <taxon>Cytophagia</taxon>
        <taxon>Cytophagales</taxon>
        <taxon>Hymenobacteraceae</taxon>
        <taxon>Rufibacter</taxon>
    </lineage>
</organism>
<dbReference type="RefSeq" id="WP_048921829.1">
    <property type="nucleotide sequence ID" value="NZ_CP010777.1"/>
</dbReference>
<evidence type="ECO:0000313" key="2">
    <source>
        <dbReference type="Proteomes" id="UP000036458"/>
    </source>
</evidence>
<evidence type="ECO:0000313" key="1">
    <source>
        <dbReference type="EMBL" id="AKQ46786.1"/>
    </source>
</evidence>
<dbReference type="Pfam" id="PF04074">
    <property type="entry name" value="DUF386"/>
    <property type="match status" value="1"/>
</dbReference>
<dbReference type="KEGG" id="ruf:TH63_16000"/>
<dbReference type="InterPro" id="IPR037012">
    <property type="entry name" value="NanQ/TabA/YiaL_sf"/>
</dbReference>
<dbReference type="PANTHER" id="PTHR34986:SF1">
    <property type="entry name" value="PROTEIN YIAL"/>
    <property type="match status" value="1"/>
</dbReference>
<dbReference type="OrthoDB" id="9792756at2"/>
<dbReference type="PATRIC" id="fig|1379910.4.peg.3489"/>
<evidence type="ECO:0008006" key="3">
    <source>
        <dbReference type="Google" id="ProtNLM"/>
    </source>
</evidence>
<dbReference type="GO" id="GO:0005829">
    <property type="term" value="C:cytosol"/>
    <property type="evidence" value="ECO:0007669"/>
    <property type="project" value="TreeGrafter"/>
</dbReference>
<dbReference type="AlphaFoldDB" id="A0A0H4W8L9"/>
<dbReference type="PANTHER" id="PTHR34986">
    <property type="entry name" value="EVOLVED BETA-GALACTOSIDASE SUBUNIT BETA"/>
    <property type="match status" value="1"/>
</dbReference>
<sequence>MILDSLQHASRYYSLHPLFQQAFAFLQEADIENLPTGKIELAGEDLFAMISDGPGVAKAEAKMEAHQRYIDIQYVVSGVDHMGWQDLSACGTSIEPYSAERDVYFFEVRPTSWFDVPAGFFTVFFPNDVHAPLATEEVVRKVVLKIAVESKG</sequence>
<gene>
    <name evidence="1" type="ORF">TH63_16000</name>
</gene>
<accession>A0A0H4W8L9</accession>